<protein>
    <recommendedName>
        <fullName evidence="5">Tcp11-domain-containing protein</fullName>
    </recommendedName>
</protein>
<evidence type="ECO:0000256" key="1">
    <source>
        <dbReference type="ARBA" id="ARBA00010954"/>
    </source>
</evidence>
<feature type="compositionally biased region" description="Low complexity" evidence="2">
    <location>
        <begin position="1142"/>
        <end position="1159"/>
    </location>
</feature>
<keyword evidence="4" id="KW-1185">Reference proteome</keyword>
<dbReference type="OrthoDB" id="276323at2759"/>
<organism evidence="3 4">
    <name type="scientific">Jaminaea rosea</name>
    <dbReference type="NCBI Taxonomy" id="1569628"/>
    <lineage>
        <taxon>Eukaryota</taxon>
        <taxon>Fungi</taxon>
        <taxon>Dikarya</taxon>
        <taxon>Basidiomycota</taxon>
        <taxon>Ustilaginomycotina</taxon>
        <taxon>Exobasidiomycetes</taxon>
        <taxon>Microstromatales</taxon>
        <taxon>Microstromatales incertae sedis</taxon>
        <taxon>Jaminaea</taxon>
    </lineage>
</organism>
<evidence type="ECO:0000313" key="3">
    <source>
        <dbReference type="EMBL" id="PWN28658.1"/>
    </source>
</evidence>
<dbReference type="EMBL" id="KZ819665">
    <property type="protein sequence ID" value="PWN28658.1"/>
    <property type="molecule type" value="Genomic_DNA"/>
</dbReference>
<evidence type="ECO:0000313" key="4">
    <source>
        <dbReference type="Proteomes" id="UP000245884"/>
    </source>
</evidence>
<gene>
    <name evidence="3" type="ORF">BDZ90DRAFT_259687</name>
</gene>
<dbReference type="AlphaFoldDB" id="A0A316UV46"/>
<feature type="compositionally biased region" description="Polar residues" evidence="2">
    <location>
        <begin position="354"/>
        <end position="364"/>
    </location>
</feature>
<dbReference type="InterPro" id="IPR008862">
    <property type="entry name" value="Tcp11"/>
</dbReference>
<dbReference type="GO" id="GO:0010737">
    <property type="term" value="P:protein kinase A signaling"/>
    <property type="evidence" value="ECO:0007669"/>
    <property type="project" value="TreeGrafter"/>
</dbReference>
<dbReference type="PANTHER" id="PTHR12832">
    <property type="entry name" value="TESTIS-SPECIFIC PROTEIN PBS13 T-COMPLEX 11"/>
    <property type="match status" value="1"/>
</dbReference>
<evidence type="ECO:0000256" key="2">
    <source>
        <dbReference type="SAM" id="MobiDB-lite"/>
    </source>
</evidence>
<feature type="compositionally biased region" description="Low complexity" evidence="2">
    <location>
        <begin position="387"/>
        <end position="406"/>
    </location>
</feature>
<feature type="region of interest" description="Disordered" evidence="2">
    <location>
        <begin position="1"/>
        <end position="412"/>
    </location>
</feature>
<accession>A0A316UV46</accession>
<reference evidence="3 4" key="1">
    <citation type="journal article" date="2018" name="Mol. Biol. Evol.">
        <title>Broad Genomic Sampling Reveals a Smut Pathogenic Ancestry of the Fungal Clade Ustilaginomycotina.</title>
        <authorList>
            <person name="Kijpornyongpan T."/>
            <person name="Mondo S.J."/>
            <person name="Barry K."/>
            <person name="Sandor L."/>
            <person name="Lee J."/>
            <person name="Lipzen A."/>
            <person name="Pangilinan J."/>
            <person name="LaButti K."/>
            <person name="Hainaut M."/>
            <person name="Henrissat B."/>
            <person name="Grigoriev I.V."/>
            <person name="Spatafora J.W."/>
            <person name="Aime M.C."/>
        </authorList>
    </citation>
    <scope>NUCLEOTIDE SEQUENCE [LARGE SCALE GENOMIC DNA]</scope>
    <source>
        <strain evidence="3 4">MCA 5214</strain>
    </source>
</reference>
<dbReference type="RefSeq" id="XP_025363270.1">
    <property type="nucleotide sequence ID" value="XM_025508184.1"/>
</dbReference>
<feature type="compositionally biased region" description="Basic and acidic residues" evidence="2">
    <location>
        <begin position="218"/>
        <end position="236"/>
    </location>
</feature>
<dbReference type="STRING" id="1569628.A0A316UV46"/>
<feature type="region of interest" description="Disordered" evidence="2">
    <location>
        <begin position="1103"/>
        <end position="1159"/>
    </location>
</feature>
<feature type="compositionally biased region" description="Basic and acidic residues" evidence="2">
    <location>
        <begin position="158"/>
        <end position="169"/>
    </location>
</feature>
<feature type="compositionally biased region" description="Basic and acidic residues" evidence="2">
    <location>
        <begin position="1112"/>
        <end position="1139"/>
    </location>
</feature>
<proteinExistence type="inferred from homology"/>
<feature type="compositionally biased region" description="Low complexity" evidence="2">
    <location>
        <begin position="95"/>
        <end position="109"/>
    </location>
</feature>
<dbReference type="Pfam" id="PF05794">
    <property type="entry name" value="Tcp11"/>
    <property type="match status" value="2"/>
</dbReference>
<comment type="similarity">
    <text evidence="1">Belongs to the TCP11 family.</text>
</comment>
<sequence>MDGTSTADEAAATALHHHRSSSMASTSGNAAAEASSSSSSARRLSNAPQHHEHPSPPSHSHLSHHHHHHEHTRHAESCFTADPLPDDIRDHRRSPSSSSSSSGARVSAAEQCEGATSSPAAAVVDPPLPQRRASGSGASSTTTSSQPHTQSYGSNEVGDERGARAEQSRLESNYAATSSSSSGEQGSAALVEAGPSASASATTASSPPWPSRPLCRTQSHDASERSTVQTEDRPDNSDVMTVAGPSCPRPIKAMPGSAASTPPDAPVWGTPLRRHGQLYGKRSSSRGSRGSPRRVRWEDVKIDRPLSRSPRAPCDDEEERRRKSSLSLSTREAKGQEGFQLQPAPQPKRRRVSQEGSSEDQASRGTGVDEQQPRVPPLPSLSRATLPPASVAGAPAAAQPSTSSISPPWPRTPAQNLFHMAAAVQQAFSALRLPAPSPVTAPTPTRPQATVSVQQVALRMPRLTRSHSLPNLRACTHGDPSQPSIHHLALPANAIAFLQSAYRASGLPTRDAAGNTPAFYAALRHSLHRAGRLPTHAAQEATPVPLSIPPTLPPITRSTLRELDMGEILKNPQLRHDVVFDSNVSFRPNWDGERGRKKREACERYWVAVGREVELGCTCTSFEEVQEGEGRLVPCGCVGRGDPARGMGRNVMPSRLPHLIAELRAICLSILPPASAYGAAARATVAGATSRGSYSAARAGIAHLASMRSAVSSHQSVLNATLDPSLISQQREHGVLDATAMLRVVVDILQQHCSPARESNVRTLVSHLEAGQVVLALRSCFELLELMKLDLANHQLRAARPLIVAGAVDFESQWFRQSVEQGVVSVEKTASWWGKAWKSAAETASPTVDRAFILGMMDLIMETPQADLLSSAARAALPLPLVSSTVSSSWLNHTLAPSYPETFQFDAYRLWVINNDLVDLVVVQMLLLLFSQLACSGTSDVNLLAARGRASALAQQQASSVKDELWVLLNEARETPRAAGSFKLRDPAWKAKVKDLLLHVAARAARVWAEATGRDAAPPSTGTQAMLESWLETTLQPGSTMSTLCYTRVGLVIAKALRDKLAEAGAQGVASWLGAAMPAMACADSAAGTARGGTILQSVSRALSQSNVNRSRGRDEAAGEDQSDRARKSPRREEREQRTQDATTSSQAATVAVSGQAAAPLTATATPSTTTLEAYIDSLGLSAIRAELIQLTTRISAVAALNYRTFYHLYGGMVGARQG</sequence>
<dbReference type="GeneID" id="37030007"/>
<name>A0A316UV46_9BASI</name>
<feature type="compositionally biased region" description="Low complexity" evidence="2">
    <location>
        <begin position="24"/>
        <end position="47"/>
    </location>
</feature>
<feature type="compositionally biased region" description="Low complexity" evidence="2">
    <location>
        <begin position="133"/>
        <end position="145"/>
    </location>
</feature>
<feature type="compositionally biased region" description="Low complexity" evidence="2">
    <location>
        <begin position="172"/>
        <end position="206"/>
    </location>
</feature>
<dbReference type="Proteomes" id="UP000245884">
    <property type="component" value="Unassembled WGS sequence"/>
</dbReference>
<feature type="compositionally biased region" description="Basic residues" evidence="2">
    <location>
        <begin position="61"/>
        <end position="72"/>
    </location>
</feature>
<dbReference type="PANTHER" id="PTHR12832:SF11">
    <property type="entry name" value="LD23868P"/>
    <property type="match status" value="1"/>
</dbReference>
<feature type="compositionally biased region" description="Basic and acidic residues" evidence="2">
    <location>
        <begin position="295"/>
        <end position="306"/>
    </location>
</feature>
<evidence type="ECO:0008006" key="5">
    <source>
        <dbReference type="Google" id="ProtNLM"/>
    </source>
</evidence>